<dbReference type="InterPro" id="IPR002293">
    <property type="entry name" value="AA/rel_permease1"/>
</dbReference>
<keyword evidence="3 7" id="KW-0812">Transmembrane</keyword>
<comment type="caution">
    <text evidence="8">The sequence shown here is derived from an EMBL/GenBank/DDBJ whole genome shotgun (WGS) entry which is preliminary data.</text>
</comment>
<keyword evidence="2" id="KW-1003">Cell membrane</keyword>
<proteinExistence type="predicted"/>
<evidence type="ECO:0000256" key="3">
    <source>
        <dbReference type="ARBA" id="ARBA00022692"/>
    </source>
</evidence>
<evidence type="ECO:0000256" key="1">
    <source>
        <dbReference type="ARBA" id="ARBA00004651"/>
    </source>
</evidence>
<evidence type="ECO:0000313" key="9">
    <source>
        <dbReference type="Proteomes" id="UP000550729"/>
    </source>
</evidence>
<dbReference type="PANTHER" id="PTHR42770:SF7">
    <property type="entry name" value="MEMBRANE PROTEIN"/>
    <property type="match status" value="1"/>
</dbReference>
<feature type="transmembrane region" description="Helical" evidence="7">
    <location>
        <begin position="164"/>
        <end position="187"/>
    </location>
</feature>
<evidence type="ECO:0000256" key="7">
    <source>
        <dbReference type="SAM" id="Phobius"/>
    </source>
</evidence>
<organism evidence="8 9">
    <name type="scientific">Gordonia asplenii</name>
    <dbReference type="NCBI Taxonomy" id="2725283"/>
    <lineage>
        <taxon>Bacteria</taxon>
        <taxon>Bacillati</taxon>
        <taxon>Actinomycetota</taxon>
        <taxon>Actinomycetes</taxon>
        <taxon>Mycobacteriales</taxon>
        <taxon>Gordoniaceae</taxon>
        <taxon>Gordonia</taxon>
    </lineage>
</organism>
<feature type="transmembrane region" description="Helical" evidence="7">
    <location>
        <begin position="135"/>
        <end position="157"/>
    </location>
</feature>
<feature type="transmembrane region" description="Helical" evidence="7">
    <location>
        <begin position="402"/>
        <end position="424"/>
    </location>
</feature>
<feature type="region of interest" description="Disordered" evidence="6">
    <location>
        <begin position="457"/>
        <end position="482"/>
    </location>
</feature>
<feature type="transmembrane region" description="Helical" evidence="7">
    <location>
        <begin position="207"/>
        <end position="228"/>
    </location>
</feature>
<feature type="transmembrane region" description="Helical" evidence="7">
    <location>
        <begin position="54"/>
        <end position="75"/>
    </location>
</feature>
<comment type="subcellular location">
    <subcellularLocation>
        <location evidence="1">Cell membrane</location>
        <topology evidence="1">Multi-pass membrane protein</topology>
    </subcellularLocation>
</comment>
<evidence type="ECO:0000256" key="6">
    <source>
        <dbReference type="SAM" id="MobiDB-lite"/>
    </source>
</evidence>
<keyword evidence="5 7" id="KW-0472">Membrane</keyword>
<name>A0A848KVZ9_9ACTN</name>
<accession>A0A848KVZ9</accession>
<evidence type="ECO:0000256" key="5">
    <source>
        <dbReference type="ARBA" id="ARBA00023136"/>
    </source>
</evidence>
<evidence type="ECO:0000256" key="4">
    <source>
        <dbReference type="ARBA" id="ARBA00022989"/>
    </source>
</evidence>
<dbReference type="GO" id="GO:0005886">
    <property type="term" value="C:plasma membrane"/>
    <property type="evidence" value="ECO:0007669"/>
    <property type="project" value="UniProtKB-SubCell"/>
</dbReference>
<dbReference type="Proteomes" id="UP000550729">
    <property type="component" value="Unassembled WGS sequence"/>
</dbReference>
<dbReference type="AlphaFoldDB" id="A0A848KVZ9"/>
<keyword evidence="9" id="KW-1185">Reference proteome</keyword>
<evidence type="ECO:0000313" key="8">
    <source>
        <dbReference type="EMBL" id="NMO02237.1"/>
    </source>
</evidence>
<dbReference type="GO" id="GO:0022857">
    <property type="term" value="F:transmembrane transporter activity"/>
    <property type="evidence" value="ECO:0007669"/>
    <property type="project" value="InterPro"/>
</dbReference>
<evidence type="ECO:0000256" key="2">
    <source>
        <dbReference type="ARBA" id="ARBA00022475"/>
    </source>
</evidence>
<feature type="transmembrane region" description="Helical" evidence="7">
    <location>
        <begin position="376"/>
        <end position="395"/>
    </location>
</feature>
<keyword evidence="4 7" id="KW-1133">Transmembrane helix</keyword>
<gene>
    <name evidence="8" type="ORF">HH308_13545</name>
</gene>
<reference evidence="8 9" key="1">
    <citation type="submission" date="2020-04" db="EMBL/GenBank/DDBJ databases">
        <title>Gordonia sp. nov. TBRC 11910.</title>
        <authorList>
            <person name="Suriyachadkun C."/>
        </authorList>
    </citation>
    <scope>NUCLEOTIDE SEQUENCE [LARGE SCALE GENOMIC DNA]</scope>
    <source>
        <strain evidence="8 9">TBRC 11910</strain>
    </source>
</reference>
<feature type="transmembrane region" description="Helical" evidence="7">
    <location>
        <begin position="342"/>
        <end position="364"/>
    </location>
</feature>
<feature type="transmembrane region" description="Helical" evidence="7">
    <location>
        <begin position="24"/>
        <end position="48"/>
    </location>
</feature>
<feature type="transmembrane region" description="Helical" evidence="7">
    <location>
        <begin position="96"/>
        <end position="123"/>
    </location>
</feature>
<dbReference type="PANTHER" id="PTHR42770">
    <property type="entry name" value="AMINO ACID TRANSPORTER-RELATED"/>
    <property type="match status" value="1"/>
</dbReference>
<dbReference type="PIRSF" id="PIRSF006060">
    <property type="entry name" value="AA_transporter"/>
    <property type="match status" value="1"/>
</dbReference>
<dbReference type="Gene3D" id="1.20.1740.10">
    <property type="entry name" value="Amino acid/polyamine transporter I"/>
    <property type="match status" value="1"/>
</dbReference>
<protein>
    <submittedName>
        <fullName evidence="8">APC family permease</fullName>
    </submittedName>
</protein>
<feature type="transmembrane region" description="Helical" evidence="7">
    <location>
        <begin position="240"/>
        <end position="267"/>
    </location>
</feature>
<sequence length="482" mass="49280">MSSPSSAHAADDHLETGHLSRRSLVALSLSSFIPAVGMGLLPVLMLSLAGPTAWLSAVVAAALVVAVGRCVITFARRYVGSGSMYSYISEVFGPWARYLTAAAMIVGYVIQVGAVAATVGIFSGSFLEGRGVHSALAPGIQSVIIGGAILIAGFVAYRGVDMSVKIAVTLAAVSVPVMVVISIASAVHTGLDLSTQFDVQQFSASGALKGVAAGSAWLIGFESCAAMAAETKDPKRSVPIAIMSVPVVLGAGYIVATILQVPGLIAAQDQLAAGMSAPAVLALQGGLGSSVAAATDLLLAVACFAALIGFTNYGARIAVAMSDDGLLPAWAGRIHPRFHSPYLAIIAEQVLGFLSIMIAVLYTGNITSTYTMIAQLIVYCWIAPYVLVAVGSVVLSRRVGELSVGLVVAAVFGTVGIGWIYVNAWINPPAAPADKMVWFAVGLIAVMTALIGGRRRRLGSRSDGSPDASPVGPQELVADPGA</sequence>
<feature type="transmembrane region" description="Helical" evidence="7">
    <location>
        <begin position="436"/>
        <end position="453"/>
    </location>
</feature>
<dbReference type="Pfam" id="PF13520">
    <property type="entry name" value="AA_permease_2"/>
    <property type="match status" value="1"/>
</dbReference>
<dbReference type="EMBL" id="JABBNB010000012">
    <property type="protein sequence ID" value="NMO02237.1"/>
    <property type="molecule type" value="Genomic_DNA"/>
</dbReference>
<dbReference type="InterPro" id="IPR050367">
    <property type="entry name" value="APC_superfamily"/>
</dbReference>
<dbReference type="RefSeq" id="WP_170194739.1">
    <property type="nucleotide sequence ID" value="NZ_JABBNB010000012.1"/>
</dbReference>
<feature type="transmembrane region" description="Helical" evidence="7">
    <location>
        <begin position="287"/>
        <end position="311"/>
    </location>
</feature>